<dbReference type="InterPro" id="IPR017871">
    <property type="entry name" value="ABC_transporter-like_CS"/>
</dbReference>
<dbReference type="Proteomes" id="UP001596039">
    <property type="component" value="Unassembled WGS sequence"/>
</dbReference>
<reference evidence="11" key="1">
    <citation type="journal article" date="2019" name="Int. J. Syst. Evol. Microbiol.">
        <title>The Global Catalogue of Microorganisms (GCM) 10K type strain sequencing project: providing services to taxonomists for standard genome sequencing and annotation.</title>
        <authorList>
            <consortium name="The Broad Institute Genomics Platform"/>
            <consortium name="The Broad Institute Genome Sequencing Center for Infectious Disease"/>
            <person name="Wu L."/>
            <person name="Ma J."/>
        </authorList>
    </citation>
    <scope>NUCLEOTIDE SEQUENCE [LARGE SCALE GENOMIC DNA]</scope>
    <source>
        <strain evidence="11">CGMCC 4.6997</strain>
    </source>
</reference>
<dbReference type="PANTHER" id="PTHR43394">
    <property type="entry name" value="ATP-DEPENDENT PERMEASE MDL1, MITOCHONDRIAL"/>
    <property type="match status" value="1"/>
</dbReference>
<dbReference type="InterPro" id="IPR011527">
    <property type="entry name" value="ABC1_TM_dom"/>
</dbReference>
<dbReference type="InterPro" id="IPR003439">
    <property type="entry name" value="ABC_transporter-like_ATP-bd"/>
</dbReference>
<dbReference type="CDD" id="cd18543">
    <property type="entry name" value="ABC_6TM_Rv0194_D1_like"/>
    <property type="match status" value="1"/>
</dbReference>
<feature type="domain" description="ABC transporter" evidence="8">
    <location>
        <begin position="351"/>
        <end position="594"/>
    </location>
</feature>
<feature type="domain" description="ABC transmembrane type-1" evidence="9">
    <location>
        <begin position="35"/>
        <end position="314"/>
    </location>
</feature>
<dbReference type="PROSITE" id="PS50929">
    <property type="entry name" value="ABC_TM1F"/>
    <property type="match status" value="1"/>
</dbReference>
<dbReference type="SMART" id="SM00382">
    <property type="entry name" value="AAA"/>
    <property type="match status" value="1"/>
</dbReference>
<evidence type="ECO:0000256" key="3">
    <source>
        <dbReference type="ARBA" id="ARBA00022741"/>
    </source>
</evidence>
<name>A0ABW0NTI9_9MICO</name>
<dbReference type="PROSITE" id="PS00211">
    <property type="entry name" value="ABC_TRANSPORTER_1"/>
    <property type="match status" value="1"/>
</dbReference>
<dbReference type="Pfam" id="PF00664">
    <property type="entry name" value="ABC_membrane"/>
    <property type="match status" value="1"/>
</dbReference>
<dbReference type="PROSITE" id="PS50893">
    <property type="entry name" value="ABC_TRANSPORTER_2"/>
    <property type="match status" value="1"/>
</dbReference>
<dbReference type="RefSeq" id="WP_386740564.1">
    <property type="nucleotide sequence ID" value="NZ_JBHSMG010000002.1"/>
</dbReference>
<comment type="caution">
    <text evidence="10">The sequence shown here is derived from an EMBL/GenBank/DDBJ whole genome shotgun (WGS) entry which is preliminary data.</text>
</comment>
<dbReference type="GO" id="GO:0005524">
    <property type="term" value="F:ATP binding"/>
    <property type="evidence" value="ECO:0007669"/>
    <property type="project" value="UniProtKB-KW"/>
</dbReference>
<evidence type="ECO:0000256" key="7">
    <source>
        <dbReference type="SAM" id="Phobius"/>
    </source>
</evidence>
<feature type="transmembrane region" description="Helical" evidence="7">
    <location>
        <begin position="34"/>
        <end position="59"/>
    </location>
</feature>
<keyword evidence="6 7" id="KW-0472">Membrane</keyword>
<gene>
    <name evidence="10" type="ORF">ACFPJ4_11490</name>
</gene>
<dbReference type="PANTHER" id="PTHR43394:SF1">
    <property type="entry name" value="ATP-BINDING CASSETTE SUB-FAMILY B MEMBER 10, MITOCHONDRIAL"/>
    <property type="match status" value="1"/>
</dbReference>
<feature type="transmembrane region" description="Helical" evidence="7">
    <location>
        <begin position="145"/>
        <end position="170"/>
    </location>
</feature>
<evidence type="ECO:0000256" key="6">
    <source>
        <dbReference type="ARBA" id="ARBA00023136"/>
    </source>
</evidence>
<keyword evidence="4 10" id="KW-0067">ATP-binding</keyword>
<dbReference type="Gene3D" id="1.20.1560.10">
    <property type="entry name" value="ABC transporter type 1, transmembrane domain"/>
    <property type="match status" value="1"/>
</dbReference>
<evidence type="ECO:0000256" key="4">
    <source>
        <dbReference type="ARBA" id="ARBA00022840"/>
    </source>
</evidence>
<dbReference type="SUPFAM" id="SSF90123">
    <property type="entry name" value="ABC transporter transmembrane region"/>
    <property type="match status" value="1"/>
</dbReference>
<comment type="subcellular location">
    <subcellularLocation>
        <location evidence="1">Cell membrane</location>
        <topology evidence="1">Multi-pass membrane protein</topology>
    </subcellularLocation>
</comment>
<keyword evidence="11" id="KW-1185">Reference proteome</keyword>
<sequence>MSPSTTSPVRPHVRGTARTILRILPWVRPALPRIFLGMGAALAAGLVSLAIPVVLQSLVDGPLSSGDGGQIWPAAVIVLVLGALEAAFIAARRWFVLTPGTHVEAAMRNSLYAKLQDLPVAFHDRWQSGQLLSRAMSDLGLIRRWLAFGIVLLVVNLATILVGFVVLFFWSWQLGLVFLLCSIPLWIYGYVFEQKYSVVARRSQDQQGDLATAVEESVHGIRVLKAFGRGKYSLEKFTRQAEDLRGTEIEKAQAIAGIWLWLLLVPDVAFALCLLGGVWLASTGSLTVGQLFAFFATATVLRFPIESIGFLLSMTFDTRTAIDRLFEVLDEPNPITDPEHPQTIAQPSGRLVFEGAHFRYQDSPAQFPDLLDGIDLELEPGETMALVGLTGSGKTTLTALATRLYDVTGGAVTLDGVDVRALSREELRRHIAMAFEDATLFSASVRDNVLLGRPELADGGPEADRVLAEALEIAQADFVAELPNGADTRVGEEGLSLSGGQRQRLALARAIAARPAVLVLDDPLSALDVDTEARVEAGLRRVLATTTALVVAHRPSTVMLADRVALLENGRVTAVGRHSELLASNDHYRFVISSFDDDNTEIEVNA</sequence>
<feature type="transmembrane region" description="Helical" evidence="7">
    <location>
        <begin position="287"/>
        <end position="305"/>
    </location>
</feature>
<dbReference type="InterPro" id="IPR036640">
    <property type="entry name" value="ABC1_TM_sf"/>
</dbReference>
<evidence type="ECO:0000256" key="5">
    <source>
        <dbReference type="ARBA" id="ARBA00022989"/>
    </source>
</evidence>
<dbReference type="SUPFAM" id="SSF52540">
    <property type="entry name" value="P-loop containing nucleoside triphosphate hydrolases"/>
    <property type="match status" value="1"/>
</dbReference>
<organism evidence="10 11">
    <name type="scientific">Lysinimonas soli</name>
    <dbReference type="NCBI Taxonomy" id="1074233"/>
    <lineage>
        <taxon>Bacteria</taxon>
        <taxon>Bacillati</taxon>
        <taxon>Actinomycetota</taxon>
        <taxon>Actinomycetes</taxon>
        <taxon>Micrococcales</taxon>
        <taxon>Microbacteriaceae</taxon>
        <taxon>Lysinimonas</taxon>
    </lineage>
</organism>
<evidence type="ECO:0000256" key="1">
    <source>
        <dbReference type="ARBA" id="ARBA00004651"/>
    </source>
</evidence>
<dbReference type="Gene3D" id="3.40.50.300">
    <property type="entry name" value="P-loop containing nucleotide triphosphate hydrolases"/>
    <property type="match status" value="1"/>
</dbReference>
<evidence type="ECO:0000313" key="10">
    <source>
        <dbReference type="EMBL" id="MFC5502864.1"/>
    </source>
</evidence>
<dbReference type="EMBL" id="JBHSMG010000002">
    <property type="protein sequence ID" value="MFC5502864.1"/>
    <property type="molecule type" value="Genomic_DNA"/>
</dbReference>
<feature type="transmembrane region" description="Helical" evidence="7">
    <location>
        <begin position="258"/>
        <end position="281"/>
    </location>
</feature>
<dbReference type="InterPro" id="IPR027417">
    <property type="entry name" value="P-loop_NTPase"/>
</dbReference>
<protein>
    <submittedName>
        <fullName evidence="10">ABC transporter ATP-binding protein</fullName>
    </submittedName>
</protein>
<keyword evidence="3" id="KW-0547">Nucleotide-binding</keyword>
<feature type="transmembrane region" description="Helical" evidence="7">
    <location>
        <begin position="176"/>
        <end position="192"/>
    </location>
</feature>
<keyword evidence="2 7" id="KW-0812">Transmembrane</keyword>
<evidence type="ECO:0000259" key="8">
    <source>
        <dbReference type="PROSITE" id="PS50893"/>
    </source>
</evidence>
<evidence type="ECO:0000313" key="11">
    <source>
        <dbReference type="Proteomes" id="UP001596039"/>
    </source>
</evidence>
<accession>A0ABW0NTI9</accession>
<dbReference type="InterPro" id="IPR003593">
    <property type="entry name" value="AAA+_ATPase"/>
</dbReference>
<dbReference type="Pfam" id="PF00005">
    <property type="entry name" value="ABC_tran"/>
    <property type="match status" value="1"/>
</dbReference>
<feature type="transmembrane region" description="Helical" evidence="7">
    <location>
        <begin position="71"/>
        <end position="91"/>
    </location>
</feature>
<evidence type="ECO:0000259" key="9">
    <source>
        <dbReference type="PROSITE" id="PS50929"/>
    </source>
</evidence>
<keyword evidence="5 7" id="KW-1133">Transmembrane helix</keyword>
<evidence type="ECO:0000256" key="2">
    <source>
        <dbReference type="ARBA" id="ARBA00022692"/>
    </source>
</evidence>
<proteinExistence type="predicted"/>
<dbReference type="InterPro" id="IPR039421">
    <property type="entry name" value="Type_1_exporter"/>
</dbReference>